<reference evidence="1" key="1">
    <citation type="submission" date="2020-10" db="EMBL/GenBank/DDBJ databases">
        <authorList>
            <person name="Gilroy R."/>
        </authorList>
    </citation>
    <scope>NUCLEOTIDE SEQUENCE</scope>
    <source>
        <strain evidence="1">3924</strain>
    </source>
</reference>
<dbReference type="EMBL" id="JADIMV010000033">
    <property type="protein sequence ID" value="MBO8439362.1"/>
    <property type="molecule type" value="Genomic_DNA"/>
</dbReference>
<reference evidence="1" key="2">
    <citation type="journal article" date="2021" name="PeerJ">
        <title>Extensive microbial diversity within the chicken gut microbiome revealed by metagenomics and culture.</title>
        <authorList>
            <person name="Gilroy R."/>
            <person name="Ravi A."/>
            <person name="Getino M."/>
            <person name="Pursley I."/>
            <person name="Horton D.L."/>
            <person name="Alikhan N.F."/>
            <person name="Baker D."/>
            <person name="Gharbi K."/>
            <person name="Hall N."/>
            <person name="Watson M."/>
            <person name="Adriaenssens E.M."/>
            <person name="Foster-Nyarko E."/>
            <person name="Jarju S."/>
            <person name="Secka A."/>
            <person name="Antonio M."/>
            <person name="Oren A."/>
            <person name="Chaudhuri R.R."/>
            <person name="La Ragione R."/>
            <person name="Hildebrand F."/>
            <person name="Pallen M.J."/>
        </authorList>
    </citation>
    <scope>NUCLEOTIDE SEQUENCE</scope>
    <source>
        <strain evidence="1">3924</strain>
    </source>
</reference>
<sequence length="45" mass="5285">MGNKKTDIIVSPQKNTGDKLHISFRKLTAKEHKKYRIPVYKYLVP</sequence>
<evidence type="ECO:0000313" key="1">
    <source>
        <dbReference type="EMBL" id="MBO8439362.1"/>
    </source>
</evidence>
<protein>
    <submittedName>
        <fullName evidence="1">Uncharacterized protein</fullName>
    </submittedName>
</protein>
<proteinExistence type="predicted"/>
<gene>
    <name evidence="1" type="ORF">IAC51_01790</name>
</gene>
<dbReference type="Proteomes" id="UP000712007">
    <property type="component" value="Unassembled WGS sequence"/>
</dbReference>
<accession>A0A940DKH0</accession>
<comment type="caution">
    <text evidence="1">The sequence shown here is derived from an EMBL/GenBank/DDBJ whole genome shotgun (WGS) entry which is preliminary data.</text>
</comment>
<evidence type="ECO:0000313" key="2">
    <source>
        <dbReference type="Proteomes" id="UP000712007"/>
    </source>
</evidence>
<dbReference type="AlphaFoldDB" id="A0A940DKH0"/>
<name>A0A940DKH0_9BACT</name>
<organism evidence="1 2">
    <name type="scientific">Candidatus Aphodosoma intestinipullorum</name>
    <dbReference type="NCBI Taxonomy" id="2840674"/>
    <lineage>
        <taxon>Bacteria</taxon>
        <taxon>Pseudomonadati</taxon>
        <taxon>Bacteroidota</taxon>
        <taxon>Bacteroidia</taxon>
        <taxon>Bacteroidales</taxon>
        <taxon>Candidatus Aphodosoma</taxon>
    </lineage>
</organism>